<accession>A0A8H5C7Z5</accession>
<feature type="compositionally biased region" description="Polar residues" evidence="1">
    <location>
        <begin position="408"/>
        <end position="419"/>
    </location>
</feature>
<dbReference type="AlphaFoldDB" id="A0A8H5C7Z5"/>
<name>A0A8H5C7Z5_9AGAR</name>
<feature type="domain" description="DUF6697" evidence="2">
    <location>
        <begin position="138"/>
        <end position="328"/>
    </location>
</feature>
<evidence type="ECO:0000256" key="1">
    <source>
        <dbReference type="SAM" id="MobiDB-lite"/>
    </source>
</evidence>
<feature type="region of interest" description="Disordered" evidence="1">
    <location>
        <begin position="386"/>
        <end position="419"/>
    </location>
</feature>
<proteinExistence type="predicted"/>
<gene>
    <name evidence="3" type="ORF">D9611_003054</name>
</gene>
<dbReference type="OrthoDB" id="3176940at2759"/>
<evidence type="ECO:0000313" key="4">
    <source>
        <dbReference type="Proteomes" id="UP000541558"/>
    </source>
</evidence>
<protein>
    <recommendedName>
        <fullName evidence="2">DUF6697 domain-containing protein</fullName>
    </recommendedName>
</protein>
<organism evidence="3 4">
    <name type="scientific">Ephemerocybe angulata</name>
    <dbReference type="NCBI Taxonomy" id="980116"/>
    <lineage>
        <taxon>Eukaryota</taxon>
        <taxon>Fungi</taxon>
        <taxon>Dikarya</taxon>
        <taxon>Basidiomycota</taxon>
        <taxon>Agaricomycotina</taxon>
        <taxon>Agaricomycetes</taxon>
        <taxon>Agaricomycetidae</taxon>
        <taxon>Agaricales</taxon>
        <taxon>Agaricineae</taxon>
        <taxon>Psathyrellaceae</taxon>
        <taxon>Ephemerocybe</taxon>
    </lineage>
</organism>
<evidence type="ECO:0000313" key="3">
    <source>
        <dbReference type="EMBL" id="KAF5336887.1"/>
    </source>
</evidence>
<keyword evidence="4" id="KW-1185">Reference proteome</keyword>
<evidence type="ECO:0000259" key="2">
    <source>
        <dbReference type="Pfam" id="PF20411"/>
    </source>
</evidence>
<sequence>MAYSDIQRAPTVKLEEDDDDISLTAKFSPQNLGTSTGLATGPNRFDGVVLTRLSPSAKAKYVDMRIGIEGRLNGHSSLQNAIDDDKSKISLWKNPKAKERKKEEEFKADTVLSRITGAGISLDLYPTNCDKELQDVMVSRESLLKYGGSPRMTFPDISAEKYAQHGLKDFMYIVPHYQPIAPEVPGAPGLWVTIEEADHDGEIRRLITRITTDSPPLWQYQGQYRIKRAPSLTVGEWAKQSVALRRIWAKRICDSKWGNPMRARIYARRHQLPNPTSRELADIIARKHHKSILETDVNQQLSCGAEKLAVYTMECVGYDITFQQATVDEFANRRTNLAEAKVGIKREVEEESVDGQVAKRRKKTGGIMGKEDRLYKKEDGKSEVFDRFSDGEADEPIYIPRGTRSRPGASSSRLLSQEL</sequence>
<dbReference type="InterPro" id="IPR046520">
    <property type="entry name" value="DUF6697"/>
</dbReference>
<reference evidence="3 4" key="1">
    <citation type="journal article" date="2020" name="ISME J.">
        <title>Uncovering the hidden diversity of litter-decomposition mechanisms in mushroom-forming fungi.</title>
        <authorList>
            <person name="Floudas D."/>
            <person name="Bentzer J."/>
            <person name="Ahren D."/>
            <person name="Johansson T."/>
            <person name="Persson P."/>
            <person name="Tunlid A."/>
        </authorList>
    </citation>
    <scope>NUCLEOTIDE SEQUENCE [LARGE SCALE GENOMIC DNA]</scope>
    <source>
        <strain evidence="3 4">CBS 175.51</strain>
    </source>
</reference>
<dbReference type="Proteomes" id="UP000541558">
    <property type="component" value="Unassembled WGS sequence"/>
</dbReference>
<dbReference type="EMBL" id="JAACJK010000057">
    <property type="protein sequence ID" value="KAF5336887.1"/>
    <property type="molecule type" value="Genomic_DNA"/>
</dbReference>
<comment type="caution">
    <text evidence="3">The sequence shown here is derived from an EMBL/GenBank/DDBJ whole genome shotgun (WGS) entry which is preliminary data.</text>
</comment>
<dbReference type="Pfam" id="PF20411">
    <property type="entry name" value="DUF6697"/>
    <property type="match status" value="1"/>
</dbReference>